<dbReference type="InterPro" id="IPR003782">
    <property type="entry name" value="SCO1/SenC"/>
</dbReference>
<evidence type="ECO:0000313" key="7">
    <source>
        <dbReference type="EMBL" id="RKS25920.1"/>
    </source>
</evidence>
<evidence type="ECO:0000256" key="1">
    <source>
        <dbReference type="ARBA" id="ARBA00010996"/>
    </source>
</evidence>
<evidence type="ECO:0000259" key="6">
    <source>
        <dbReference type="PROSITE" id="PS51352"/>
    </source>
</evidence>
<evidence type="ECO:0000256" key="2">
    <source>
        <dbReference type="ARBA" id="ARBA00023008"/>
    </source>
</evidence>
<organism evidence="7 8">
    <name type="scientific">Flavobacterium endophyticum</name>
    <dbReference type="NCBI Taxonomy" id="1540163"/>
    <lineage>
        <taxon>Bacteria</taxon>
        <taxon>Pseudomonadati</taxon>
        <taxon>Bacteroidota</taxon>
        <taxon>Flavobacteriia</taxon>
        <taxon>Flavobacteriales</taxon>
        <taxon>Flavobacteriaceae</taxon>
        <taxon>Flavobacterium</taxon>
    </lineage>
</organism>
<dbReference type="EMBL" id="RBLC01000001">
    <property type="protein sequence ID" value="RKS25920.1"/>
    <property type="molecule type" value="Genomic_DNA"/>
</dbReference>
<feature type="transmembrane region" description="Helical" evidence="5">
    <location>
        <begin position="6"/>
        <end position="25"/>
    </location>
</feature>
<keyword evidence="5" id="KW-0812">Transmembrane</keyword>
<dbReference type="Pfam" id="PF02630">
    <property type="entry name" value="SCO1-SenC"/>
    <property type="match status" value="1"/>
</dbReference>
<keyword evidence="8" id="KW-1185">Reference proteome</keyword>
<dbReference type="Proteomes" id="UP000277579">
    <property type="component" value="Unassembled WGS sequence"/>
</dbReference>
<keyword evidence="2 3" id="KW-0186">Copper</keyword>
<accession>A0A495MKK7</accession>
<keyword evidence="5" id="KW-1133">Transmembrane helix</keyword>
<dbReference type="SUPFAM" id="SSF52833">
    <property type="entry name" value="Thioredoxin-like"/>
    <property type="match status" value="1"/>
</dbReference>
<dbReference type="InterPro" id="IPR013766">
    <property type="entry name" value="Thioredoxin_domain"/>
</dbReference>
<keyword evidence="3" id="KW-0479">Metal-binding</keyword>
<dbReference type="RefSeq" id="WP_121375284.1">
    <property type="nucleotide sequence ID" value="NZ_RBLC01000001.1"/>
</dbReference>
<evidence type="ECO:0000256" key="5">
    <source>
        <dbReference type="SAM" id="Phobius"/>
    </source>
</evidence>
<dbReference type="PANTHER" id="PTHR12151:SF25">
    <property type="entry name" value="LINALOOL DEHYDRATASE_ISOMERASE DOMAIN-CONTAINING PROTEIN"/>
    <property type="match status" value="1"/>
</dbReference>
<dbReference type="PANTHER" id="PTHR12151">
    <property type="entry name" value="ELECTRON TRANSPORT PROTIN SCO1/SENC FAMILY MEMBER"/>
    <property type="match status" value="1"/>
</dbReference>
<protein>
    <submittedName>
        <fullName evidence="7">Protein SCO1/2</fullName>
    </submittedName>
</protein>
<comment type="caution">
    <text evidence="7">The sequence shown here is derived from an EMBL/GenBank/DDBJ whole genome shotgun (WGS) entry which is preliminary data.</text>
</comment>
<name>A0A495MKK7_9FLAO</name>
<dbReference type="Gene3D" id="3.40.30.10">
    <property type="entry name" value="Glutaredoxin"/>
    <property type="match status" value="1"/>
</dbReference>
<comment type="similarity">
    <text evidence="1">Belongs to the SCO1/2 family.</text>
</comment>
<evidence type="ECO:0000256" key="3">
    <source>
        <dbReference type="PIRSR" id="PIRSR603782-1"/>
    </source>
</evidence>
<feature type="binding site" evidence="3">
    <location>
        <position position="96"/>
    </location>
    <ligand>
        <name>Cu cation</name>
        <dbReference type="ChEBI" id="CHEBI:23378"/>
    </ligand>
</feature>
<keyword evidence="4" id="KW-1015">Disulfide bond</keyword>
<dbReference type="InterPro" id="IPR036249">
    <property type="entry name" value="Thioredoxin-like_sf"/>
</dbReference>
<sequence>MKNKSYIGISFIILVFGIYAIPKIIDRIKNHDISVQDRLNVPVKGKKSDEAKNIVKIGAAPKFSLTDQNGKTISNKDFEGKVYVVEFFFSTCPSICPVMNQNMLLIEDEFGKNADFGIASFTINPENDTPEVLKKHAEQLGVSSPNWHFLTGDQEYIYNIANKGFNIYAGESKKEGDAGFEHSGYFALVDKKGNIRSRKDKSGNPIIFYTGLNYKDKEGFQDDLQGKYKPGIHAIKEDIAILLEE</sequence>
<feature type="disulfide bond" description="Redox-active" evidence="4">
    <location>
        <begin position="92"/>
        <end position="96"/>
    </location>
</feature>
<dbReference type="GO" id="GO:0046872">
    <property type="term" value="F:metal ion binding"/>
    <property type="evidence" value="ECO:0007669"/>
    <property type="project" value="UniProtKB-KW"/>
</dbReference>
<dbReference type="OrthoDB" id="9811998at2"/>
<keyword evidence="5" id="KW-0472">Membrane</keyword>
<reference evidence="7 8" key="1">
    <citation type="submission" date="2018-10" db="EMBL/GenBank/DDBJ databases">
        <title>Genomic Encyclopedia of Archaeal and Bacterial Type Strains, Phase II (KMG-II): from individual species to whole genera.</title>
        <authorList>
            <person name="Goeker M."/>
        </authorList>
    </citation>
    <scope>NUCLEOTIDE SEQUENCE [LARGE SCALE GENOMIC DNA]</scope>
    <source>
        <strain evidence="7 8">DSM 29537</strain>
    </source>
</reference>
<proteinExistence type="inferred from homology"/>
<evidence type="ECO:0000313" key="8">
    <source>
        <dbReference type="Proteomes" id="UP000277579"/>
    </source>
</evidence>
<gene>
    <name evidence="7" type="ORF">CLV94_0968</name>
</gene>
<dbReference type="AlphaFoldDB" id="A0A495MKK7"/>
<feature type="binding site" evidence="3">
    <location>
        <position position="92"/>
    </location>
    <ligand>
        <name>Cu cation</name>
        <dbReference type="ChEBI" id="CHEBI:23378"/>
    </ligand>
</feature>
<evidence type="ECO:0000256" key="4">
    <source>
        <dbReference type="PIRSR" id="PIRSR603782-2"/>
    </source>
</evidence>
<feature type="domain" description="Thioredoxin" evidence="6">
    <location>
        <begin position="54"/>
        <end position="226"/>
    </location>
</feature>
<feature type="binding site" evidence="3">
    <location>
        <position position="182"/>
    </location>
    <ligand>
        <name>Cu cation</name>
        <dbReference type="ChEBI" id="CHEBI:23378"/>
    </ligand>
</feature>
<dbReference type="CDD" id="cd02968">
    <property type="entry name" value="SCO"/>
    <property type="match status" value="1"/>
</dbReference>
<dbReference type="PROSITE" id="PS51352">
    <property type="entry name" value="THIOREDOXIN_2"/>
    <property type="match status" value="1"/>
</dbReference>